<dbReference type="GO" id="GO:0006508">
    <property type="term" value="P:proteolysis"/>
    <property type="evidence" value="ECO:0007669"/>
    <property type="project" value="UniProtKB-KW"/>
</dbReference>
<evidence type="ECO:0000259" key="6">
    <source>
        <dbReference type="SMART" id="SM00060"/>
    </source>
</evidence>
<evidence type="ECO:0000256" key="2">
    <source>
        <dbReference type="ARBA" id="ARBA00022670"/>
    </source>
</evidence>
<evidence type="ECO:0000313" key="8">
    <source>
        <dbReference type="Proteomes" id="UP000245462"/>
    </source>
</evidence>
<dbReference type="EMBL" id="QEKY01000006">
    <property type="protein sequence ID" value="PVZ11647.1"/>
    <property type="molecule type" value="Genomic_DNA"/>
</dbReference>
<dbReference type="NCBIfam" id="NF038128">
    <property type="entry name" value="choice_anch_J"/>
    <property type="match status" value="3"/>
</dbReference>
<evidence type="ECO:0000256" key="4">
    <source>
        <dbReference type="ARBA" id="ARBA00023026"/>
    </source>
</evidence>
<dbReference type="GeneID" id="94550615"/>
<dbReference type="Gene3D" id="2.60.40.10">
    <property type="entry name" value="Immunoglobulins"/>
    <property type="match status" value="1"/>
</dbReference>
<reference evidence="7 8" key="1">
    <citation type="submission" date="2018-04" db="EMBL/GenBank/DDBJ databases">
        <title>Genomic Encyclopedia of Type Strains, Phase IV (KMG-IV): sequencing the most valuable type-strain genomes for metagenomic binning, comparative biology and taxonomic classification.</title>
        <authorList>
            <person name="Goeker M."/>
        </authorList>
    </citation>
    <scope>NUCLEOTIDE SEQUENCE [LARGE SCALE GENOMIC DNA]</scope>
    <source>
        <strain evidence="7 8">DSM 28520</strain>
    </source>
</reference>
<keyword evidence="3" id="KW-0378">Hydrolase</keyword>
<dbReference type="InterPro" id="IPR003961">
    <property type="entry name" value="FN3_dom"/>
</dbReference>
<dbReference type="InterPro" id="IPR011628">
    <property type="entry name" value="Cleaved_adhesin"/>
</dbReference>
<dbReference type="RefSeq" id="WP_116679165.1">
    <property type="nucleotide sequence ID" value="NZ_JBGYVJ010000038.1"/>
</dbReference>
<protein>
    <submittedName>
        <fullName evidence="7">Cleaved adhesin domain-containing protein</fullName>
    </submittedName>
</protein>
<organism evidence="7 8">
    <name type="scientific">Porphyromonas loveana</name>
    <dbReference type="NCBI Taxonomy" id="1884669"/>
    <lineage>
        <taxon>Bacteria</taxon>
        <taxon>Pseudomonadati</taxon>
        <taxon>Bacteroidota</taxon>
        <taxon>Bacteroidia</taxon>
        <taxon>Bacteroidales</taxon>
        <taxon>Porphyromonadaceae</taxon>
        <taxon>Porphyromonas</taxon>
    </lineage>
</organism>
<evidence type="ECO:0000256" key="5">
    <source>
        <dbReference type="SAM" id="SignalP"/>
    </source>
</evidence>
<comment type="similarity">
    <text evidence="1">Belongs to the peptidase C25 family.</text>
</comment>
<keyword evidence="5" id="KW-0732">Signal</keyword>
<dbReference type="AlphaFoldDB" id="A0A2U1FHK7"/>
<name>A0A2U1FHK7_9PORP</name>
<keyword evidence="4" id="KW-0843">Virulence</keyword>
<feature type="domain" description="Fibronectin type-III" evidence="6">
    <location>
        <begin position="480"/>
        <end position="727"/>
    </location>
</feature>
<evidence type="ECO:0000313" key="7">
    <source>
        <dbReference type="EMBL" id="PVZ11647.1"/>
    </source>
</evidence>
<sequence length="911" mass="101001">MRKSNLLCSLTIVLALFGSAHKTSAQARVSLPYLESFDENVPDTWTVLDKDGDGEKWGFFKSSPGWESHSGNGMLISYSFFGGWPLEPDNWLISPDVSGATQVRYFYTVNVTHPGEHYAIMASSTGMDMEDFSVVFEETARGSAYGQGLRYDGISPKDGMRPQGPWVERTINLPSDTKYVAIRHYNCTDQNFFQLDDIEFSNGMSPINLNPIQNLTTLAQGHNVTLSWEAPAQKKAVEVLNESFESAELPDGWKLIDADGDGHNWRSAKDIFMVHYHSGEGAFCSDSWISGWSGKPALEPNNYLVTPHITIPTNAKLSYWVSSQDTHPAEHYGVFLSSTGNEESDFTTKLFEETLGSEEETDSNMSKEEIAGRPNTSWQLREVDLSAYAGQEVYLAFRHFDCTDLFRMYLDDVVVSGEETTQSYTYTIYRDNTVIKEALSETTYVDEGVETGSHNYCVEVKYTNGTSPKVCKEVEISDNPLAPVQNLTVSIDKKKVSLSWEAPASLVLHESFDTETLPAGWKLIDGDNDGFAWESTIDVHNTGTHSGKGAMFSRSWVGQAKPDLHPDNYLITPQFTVPEGGALVYWISSQDQWQNEHYGVFLSTTGSETTDFTTKLFDETLGGNKPSKSPIDQKVAGHRPPAEWKQRTIDLSAYVGQEVYLAFRHYESSGIFRLYLDDVTVGPEITYNVYRDNALIAEGLTSTTFEEERPNGTYNYCVEVKYPTGVSPKVCKEAVVNETATYAPVENLTATQADGSMDAVLNWTAPVAPQTVSPASDMAAEGLTTYTYTVYRNGEQIASGLSSTTYRDKDLSIGSYTFGVKVVYPDGESPIVTTDLIITGLADITAEKPYTMTVNGNTIAVNCQGEVSFFDIKGRRLKVENGMTAYTAQTGFYAVRIVVDGQVYVEKVLIK</sequence>
<gene>
    <name evidence="7" type="ORF">C7382_106110</name>
</gene>
<dbReference type="Gene3D" id="2.60.120.200">
    <property type="match status" value="3"/>
</dbReference>
<feature type="chain" id="PRO_5015780143" evidence="5">
    <location>
        <begin position="28"/>
        <end position="911"/>
    </location>
</feature>
<comment type="caution">
    <text evidence="7">The sequence shown here is derived from an EMBL/GenBank/DDBJ whole genome shotgun (WGS) entry which is preliminary data.</text>
</comment>
<dbReference type="OrthoDB" id="1057433at2"/>
<accession>A0A2U1FHK7</accession>
<feature type="signal peptide" evidence="5">
    <location>
        <begin position="1"/>
        <end position="27"/>
    </location>
</feature>
<dbReference type="Proteomes" id="UP000245462">
    <property type="component" value="Unassembled WGS sequence"/>
</dbReference>
<feature type="domain" description="Fibronectin type-III" evidence="6">
    <location>
        <begin position="742"/>
        <end position="829"/>
    </location>
</feature>
<keyword evidence="3" id="KW-0788">Thiol protease</keyword>
<dbReference type="SMART" id="SM00060">
    <property type="entry name" value="FN3"/>
    <property type="match status" value="3"/>
</dbReference>
<dbReference type="Pfam" id="PF07675">
    <property type="entry name" value="Cleaved_Adhesin"/>
    <property type="match status" value="3"/>
</dbReference>
<evidence type="ECO:0000256" key="1">
    <source>
        <dbReference type="ARBA" id="ARBA00006067"/>
    </source>
</evidence>
<feature type="domain" description="Fibronectin type-III" evidence="6">
    <location>
        <begin position="209"/>
        <end position="467"/>
    </location>
</feature>
<proteinExistence type="inferred from homology"/>
<dbReference type="GO" id="GO:0008234">
    <property type="term" value="F:cysteine-type peptidase activity"/>
    <property type="evidence" value="ECO:0007669"/>
    <property type="project" value="UniProtKB-KW"/>
</dbReference>
<keyword evidence="2" id="KW-0645">Protease</keyword>
<keyword evidence="8" id="KW-1185">Reference proteome</keyword>
<dbReference type="InterPro" id="IPR013783">
    <property type="entry name" value="Ig-like_fold"/>
</dbReference>
<evidence type="ECO:0000256" key="3">
    <source>
        <dbReference type="ARBA" id="ARBA00022807"/>
    </source>
</evidence>